<keyword evidence="1" id="KW-0378">Hydrolase</keyword>
<dbReference type="PANTHER" id="PTHR33308">
    <property type="entry name" value="PEPTIDOGLYCAN HYDROLASE FLGJ"/>
    <property type="match status" value="1"/>
</dbReference>
<organism evidence="3 4">
    <name type="scientific">Acetobacter ascendens</name>
    <dbReference type="NCBI Taxonomy" id="481146"/>
    <lineage>
        <taxon>Bacteria</taxon>
        <taxon>Pseudomonadati</taxon>
        <taxon>Pseudomonadota</taxon>
        <taxon>Alphaproteobacteria</taxon>
        <taxon>Acetobacterales</taxon>
        <taxon>Acetobacteraceae</taxon>
        <taxon>Acetobacter</taxon>
    </lineage>
</organism>
<dbReference type="SMART" id="SM00047">
    <property type="entry name" value="LYZ2"/>
    <property type="match status" value="1"/>
</dbReference>
<dbReference type="Gene3D" id="1.10.101.10">
    <property type="entry name" value="PGBD-like superfamily/PGBD"/>
    <property type="match status" value="1"/>
</dbReference>
<dbReference type="InterPro" id="IPR036366">
    <property type="entry name" value="PGBDSf"/>
</dbReference>
<dbReference type="GO" id="GO:0071973">
    <property type="term" value="P:bacterial-type flagellum-dependent cell motility"/>
    <property type="evidence" value="ECO:0007669"/>
    <property type="project" value="TreeGrafter"/>
</dbReference>
<evidence type="ECO:0000259" key="2">
    <source>
        <dbReference type="SMART" id="SM00047"/>
    </source>
</evidence>
<dbReference type="PANTHER" id="PTHR33308:SF9">
    <property type="entry name" value="PEPTIDOGLYCAN HYDROLASE FLGJ"/>
    <property type="match status" value="1"/>
</dbReference>
<feature type="domain" description="Mannosyl-glycoprotein endo-beta-N-acetylglucosamidase-like" evidence="2">
    <location>
        <begin position="114"/>
        <end position="264"/>
    </location>
</feature>
<proteinExistence type="predicted"/>
<evidence type="ECO:0000313" key="4">
    <source>
        <dbReference type="Proteomes" id="UP000195633"/>
    </source>
</evidence>
<dbReference type="AlphaFoldDB" id="A0A1Y0V5X0"/>
<sequence length="265" mass="29202">MSSWHGDEVVMSLSRSVRITASVGKGGMNRRDDVLAIQELLNSYLPKYIPRLRVDGLCGFRTFEAIRKIQQNLVGMFSPDGRIDPRGPTLRLLNESKLSSSVNRVTTSSGVNAKSSISSSSLPTAVIQAAQAAQRKRKVPASVTIAQWMLESGSGKRMPSHSNNPFGIKAGRGQSFVMAGTHEETKDHKLVATIAPFRIFPSMNEAFDQHGRLLATHPAYKLARQYMNNPDAYADALTGSYATDSKYGSKIKSIMKQNFLYKYNL</sequence>
<evidence type="ECO:0000256" key="1">
    <source>
        <dbReference type="ARBA" id="ARBA00022801"/>
    </source>
</evidence>
<reference evidence="3 4" key="1">
    <citation type="submission" date="2017-05" db="EMBL/GenBank/DDBJ databases">
        <title>Genome sequence of Acetobacter pasteurianus subsp. ascendens strain SRCM101447.</title>
        <authorList>
            <person name="Cho S.H."/>
        </authorList>
    </citation>
    <scope>NUCLEOTIDE SEQUENCE [LARGE SCALE GENOMIC DNA]</scope>
    <source>
        <strain evidence="3 4">SRCM101447</strain>
    </source>
</reference>
<protein>
    <recommendedName>
        <fullName evidence="2">Mannosyl-glycoprotein endo-beta-N-acetylglucosamidase-like domain-containing protein</fullName>
    </recommendedName>
</protein>
<dbReference type="InterPro" id="IPR051056">
    <property type="entry name" value="Glycosyl_Hydrolase_73"/>
</dbReference>
<dbReference type="EMBL" id="CP021524">
    <property type="protein sequence ID" value="ARW10197.1"/>
    <property type="molecule type" value="Genomic_DNA"/>
</dbReference>
<name>A0A1Y0V5X0_9PROT</name>
<evidence type="ECO:0000313" key="3">
    <source>
        <dbReference type="EMBL" id="ARW10197.1"/>
    </source>
</evidence>
<dbReference type="Gene3D" id="1.10.530.10">
    <property type="match status" value="1"/>
</dbReference>
<dbReference type="Pfam" id="PF01832">
    <property type="entry name" value="Glucosaminidase"/>
    <property type="match status" value="1"/>
</dbReference>
<dbReference type="InterPro" id="IPR002901">
    <property type="entry name" value="MGlyc_endo_b_GlcNAc-like_dom"/>
</dbReference>
<dbReference type="Proteomes" id="UP000195633">
    <property type="component" value="Chromosome"/>
</dbReference>
<accession>A0A1Y0V5X0</accession>
<gene>
    <name evidence="3" type="ORF">S101447_01099</name>
</gene>
<dbReference type="GO" id="GO:0004040">
    <property type="term" value="F:amidase activity"/>
    <property type="evidence" value="ECO:0007669"/>
    <property type="project" value="InterPro"/>
</dbReference>